<name>A0A3N4I2E8_ASCIM</name>
<accession>A0A3N4I2E8</accession>
<dbReference type="Proteomes" id="UP000275078">
    <property type="component" value="Unassembled WGS sequence"/>
</dbReference>
<feature type="transmembrane region" description="Helical" evidence="1">
    <location>
        <begin position="60"/>
        <end position="76"/>
    </location>
</feature>
<proteinExistence type="predicted"/>
<evidence type="ECO:0000313" key="2">
    <source>
        <dbReference type="EMBL" id="RPA78401.1"/>
    </source>
</evidence>
<gene>
    <name evidence="2" type="ORF">BJ508DRAFT_156478</name>
</gene>
<keyword evidence="1" id="KW-0812">Transmembrane</keyword>
<evidence type="ECO:0000256" key="1">
    <source>
        <dbReference type="SAM" id="Phobius"/>
    </source>
</evidence>
<keyword evidence="1" id="KW-0472">Membrane</keyword>
<evidence type="ECO:0000313" key="3">
    <source>
        <dbReference type="Proteomes" id="UP000275078"/>
    </source>
</evidence>
<sequence length="77" mass="9238">MAFWLCLHDLFQLFHPFLSLTSTFSRGYQVLLVFFASFGVSFVGRSNIIFAKSLKYRKSYEPLFAFFFFYFIPLYIF</sequence>
<feature type="transmembrane region" description="Helical" evidence="1">
    <location>
        <begin position="28"/>
        <end position="48"/>
    </location>
</feature>
<keyword evidence="3" id="KW-1185">Reference proteome</keyword>
<dbReference type="AlphaFoldDB" id="A0A3N4I2E8"/>
<keyword evidence="1" id="KW-1133">Transmembrane helix</keyword>
<dbReference type="EMBL" id="ML119712">
    <property type="protein sequence ID" value="RPA78401.1"/>
    <property type="molecule type" value="Genomic_DNA"/>
</dbReference>
<organism evidence="2 3">
    <name type="scientific">Ascobolus immersus RN42</name>
    <dbReference type="NCBI Taxonomy" id="1160509"/>
    <lineage>
        <taxon>Eukaryota</taxon>
        <taxon>Fungi</taxon>
        <taxon>Dikarya</taxon>
        <taxon>Ascomycota</taxon>
        <taxon>Pezizomycotina</taxon>
        <taxon>Pezizomycetes</taxon>
        <taxon>Pezizales</taxon>
        <taxon>Ascobolaceae</taxon>
        <taxon>Ascobolus</taxon>
    </lineage>
</organism>
<protein>
    <submittedName>
        <fullName evidence="2">Uncharacterized protein</fullName>
    </submittedName>
</protein>
<reference evidence="2 3" key="1">
    <citation type="journal article" date="2018" name="Nat. Ecol. Evol.">
        <title>Pezizomycetes genomes reveal the molecular basis of ectomycorrhizal truffle lifestyle.</title>
        <authorList>
            <person name="Murat C."/>
            <person name="Payen T."/>
            <person name="Noel B."/>
            <person name="Kuo A."/>
            <person name="Morin E."/>
            <person name="Chen J."/>
            <person name="Kohler A."/>
            <person name="Krizsan K."/>
            <person name="Balestrini R."/>
            <person name="Da Silva C."/>
            <person name="Montanini B."/>
            <person name="Hainaut M."/>
            <person name="Levati E."/>
            <person name="Barry K.W."/>
            <person name="Belfiori B."/>
            <person name="Cichocki N."/>
            <person name="Clum A."/>
            <person name="Dockter R.B."/>
            <person name="Fauchery L."/>
            <person name="Guy J."/>
            <person name="Iotti M."/>
            <person name="Le Tacon F."/>
            <person name="Lindquist E.A."/>
            <person name="Lipzen A."/>
            <person name="Malagnac F."/>
            <person name="Mello A."/>
            <person name="Molinier V."/>
            <person name="Miyauchi S."/>
            <person name="Poulain J."/>
            <person name="Riccioni C."/>
            <person name="Rubini A."/>
            <person name="Sitrit Y."/>
            <person name="Splivallo R."/>
            <person name="Traeger S."/>
            <person name="Wang M."/>
            <person name="Zifcakova L."/>
            <person name="Wipf D."/>
            <person name="Zambonelli A."/>
            <person name="Paolocci F."/>
            <person name="Nowrousian M."/>
            <person name="Ottonello S."/>
            <person name="Baldrian P."/>
            <person name="Spatafora J.W."/>
            <person name="Henrissat B."/>
            <person name="Nagy L.G."/>
            <person name="Aury J.M."/>
            <person name="Wincker P."/>
            <person name="Grigoriev I.V."/>
            <person name="Bonfante P."/>
            <person name="Martin F.M."/>
        </authorList>
    </citation>
    <scope>NUCLEOTIDE SEQUENCE [LARGE SCALE GENOMIC DNA]</scope>
    <source>
        <strain evidence="2 3">RN42</strain>
    </source>
</reference>